<dbReference type="Proteomes" id="UP000020218">
    <property type="component" value="Unassembled WGS sequence"/>
</dbReference>
<comment type="caution">
    <text evidence="8">The sequence shown here is derived from an EMBL/GenBank/DDBJ whole genome shotgun (WGS) entry which is preliminary data.</text>
</comment>
<feature type="transmembrane region" description="Helical" evidence="6">
    <location>
        <begin position="43"/>
        <end position="63"/>
    </location>
</feature>
<keyword evidence="2" id="KW-1003">Cell membrane</keyword>
<dbReference type="AlphaFoldDB" id="A0A011NIL9"/>
<dbReference type="EMBL" id="JFAX01000039">
    <property type="protein sequence ID" value="EXI64215.1"/>
    <property type="molecule type" value="Genomic_DNA"/>
</dbReference>
<dbReference type="InterPro" id="IPR050833">
    <property type="entry name" value="Poly_Biosynth_Transport"/>
</dbReference>
<evidence type="ECO:0000256" key="6">
    <source>
        <dbReference type="SAM" id="Phobius"/>
    </source>
</evidence>
<feature type="transmembrane region" description="Helical" evidence="6">
    <location>
        <begin position="266"/>
        <end position="287"/>
    </location>
</feature>
<dbReference type="GO" id="GO:0005886">
    <property type="term" value="C:plasma membrane"/>
    <property type="evidence" value="ECO:0007669"/>
    <property type="project" value="UniProtKB-SubCell"/>
</dbReference>
<keyword evidence="7" id="KW-0732">Signal</keyword>
<name>A0A011NIL9_9PROT</name>
<feature type="transmembrane region" description="Helical" evidence="6">
    <location>
        <begin position="229"/>
        <end position="254"/>
    </location>
</feature>
<protein>
    <recommendedName>
        <fullName evidence="10">Polysaccharide biosynthesis protein</fullName>
    </recommendedName>
</protein>
<evidence type="ECO:0008006" key="10">
    <source>
        <dbReference type="Google" id="ProtNLM"/>
    </source>
</evidence>
<evidence type="ECO:0000313" key="9">
    <source>
        <dbReference type="Proteomes" id="UP000020218"/>
    </source>
</evidence>
<feature type="transmembrane region" description="Helical" evidence="6">
    <location>
        <begin position="361"/>
        <end position="383"/>
    </location>
</feature>
<evidence type="ECO:0000256" key="5">
    <source>
        <dbReference type="ARBA" id="ARBA00023136"/>
    </source>
</evidence>
<gene>
    <name evidence="8" type="ORF">AW08_03773</name>
</gene>
<feature type="transmembrane region" description="Helical" evidence="6">
    <location>
        <begin position="75"/>
        <end position="94"/>
    </location>
</feature>
<organism evidence="8 9">
    <name type="scientific">Candidatus Accumulibacter adjunctus</name>
    <dbReference type="NCBI Taxonomy" id="1454001"/>
    <lineage>
        <taxon>Bacteria</taxon>
        <taxon>Pseudomonadati</taxon>
        <taxon>Pseudomonadota</taxon>
        <taxon>Betaproteobacteria</taxon>
        <taxon>Candidatus Accumulibacter</taxon>
    </lineage>
</organism>
<dbReference type="STRING" id="1454001.AW08_03773"/>
<sequence>MKLLVLKLGVSRAFSALVAFAGVAVIARTHPLDVVGEINASLALIQVAALCLGFGLNTAIVYFSKSDIAITRWLTMHACMLTVGLTIPAVALASMFSATYALLAACSGLVAILTHVAGFLQSNQDFDKQAVLIVMQPCAIPLANQMGLLVSNEVLWFFLAYATVNLALASAFLVLVVRPWLISEPRPGYPGKTFYAYGLAALGHNGVNAVWYSADVLLVRYGLSSDFLGIYSVAASVAKSSWLVVDSVGLIIFPRKIAGTLSRSQYGRVQMLCLVYGFGVIGAWIWLGDAFLELVFGRQYMGAFPMVLTLLAGSLAVGVYKLQSRLFAATGGWRILSMAQLCGLSTSLGAAAVLVGSNGGIGVALGQSLGFLVCAAGLCGLGYRSRFRLWER</sequence>
<dbReference type="PANTHER" id="PTHR30250:SF31">
    <property type="entry name" value="INNER MEMBRANE PROTEIN YGHQ"/>
    <property type="match status" value="1"/>
</dbReference>
<keyword evidence="3 6" id="KW-0812">Transmembrane</keyword>
<keyword evidence="9" id="KW-1185">Reference proteome</keyword>
<evidence type="ECO:0000256" key="3">
    <source>
        <dbReference type="ARBA" id="ARBA00022692"/>
    </source>
</evidence>
<reference evidence="8" key="1">
    <citation type="submission" date="2014-02" db="EMBL/GenBank/DDBJ databases">
        <title>Expanding our view of genomic diversity in Candidatus Accumulibacter clades.</title>
        <authorList>
            <person name="Skennerton C.T."/>
            <person name="Barr J.J."/>
            <person name="Slater F.R."/>
            <person name="Bond P.L."/>
            <person name="Tyson G.W."/>
        </authorList>
    </citation>
    <scope>NUCLEOTIDE SEQUENCE [LARGE SCALE GENOMIC DNA]</scope>
</reference>
<comment type="subcellular location">
    <subcellularLocation>
        <location evidence="1">Cell membrane</location>
        <topology evidence="1">Multi-pass membrane protein</topology>
    </subcellularLocation>
</comment>
<evidence type="ECO:0000256" key="1">
    <source>
        <dbReference type="ARBA" id="ARBA00004651"/>
    </source>
</evidence>
<evidence type="ECO:0000256" key="7">
    <source>
        <dbReference type="SAM" id="SignalP"/>
    </source>
</evidence>
<feature type="transmembrane region" description="Helical" evidence="6">
    <location>
        <begin position="332"/>
        <end position="355"/>
    </location>
</feature>
<dbReference type="PANTHER" id="PTHR30250">
    <property type="entry name" value="PST FAMILY PREDICTED COLANIC ACID TRANSPORTER"/>
    <property type="match status" value="1"/>
</dbReference>
<evidence type="ECO:0000313" key="8">
    <source>
        <dbReference type="EMBL" id="EXI64215.1"/>
    </source>
</evidence>
<feature type="signal peptide" evidence="7">
    <location>
        <begin position="1"/>
        <end position="21"/>
    </location>
</feature>
<keyword evidence="5 6" id="KW-0472">Membrane</keyword>
<evidence type="ECO:0000256" key="4">
    <source>
        <dbReference type="ARBA" id="ARBA00022989"/>
    </source>
</evidence>
<keyword evidence="4 6" id="KW-1133">Transmembrane helix</keyword>
<feature type="transmembrane region" description="Helical" evidence="6">
    <location>
        <begin position="100"/>
        <end position="120"/>
    </location>
</feature>
<proteinExistence type="predicted"/>
<evidence type="ECO:0000256" key="2">
    <source>
        <dbReference type="ARBA" id="ARBA00022475"/>
    </source>
</evidence>
<feature type="chain" id="PRO_5001462325" description="Polysaccharide biosynthesis protein" evidence="7">
    <location>
        <begin position="22"/>
        <end position="392"/>
    </location>
</feature>
<accession>A0A011NIL9</accession>
<feature type="transmembrane region" description="Helical" evidence="6">
    <location>
        <begin position="156"/>
        <end position="182"/>
    </location>
</feature>
<feature type="transmembrane region" description="Helical" evidence="6">
    <location>
        <begin position="299"/>
        <end position="320"/>
    </location>
</feature>